<gene>
    <name evidence="4" type="ORF">B0I36DRAFT_362356</name>
</gene>
<evidence type="ECO:0000259" key="3">
    <source>
        <dbReference type="PROSITE" id="PS51468"/>
    </source>
</evidence>
<dbReference type="InterPro" id="IPR013694">
    <property type="entry name" value="VIT"/>
</dbReference>
<dbReference type="PANTHER" id="PTHR45737:SF6">
    <property type="entry name" value="VON WILLEBRAND FACTOR A DOMAIN-CONTAINING PROTEIN 5A"/>
    <property type="match status" value="1"/>
</dbReference>
<organism evidence="4 5">
    <name type="scientific">Microdochium trichocladiopsis</name>
    <dbReference type="NCBI Taxonomy" id="1682393"/>
    <lineage>
        <taxon>Eukaryota</taxon>
        <taxon>Fungi</taxon>
        <taxon>Dikarya</taxon>
        <taxon>Ascomycota</taxon>
        <taxon>Pezizomycotina</taxon>
        <taxon>Sordariomycetes</taxon>
        <taxon>Xylariomycetidae</taxon>
        <taxon>Xylariales</taxon>
        <taxon>Microdochiaceae</taxon>
        <taxon>Microdochium</taxon>
    </lineage>
</organism>
<dbReference type="OrthoDB" id="1729737at2759"/>
<reference evidence="4" key="1">
    <citation type="journal article" date="2021" name="Nat. Commun.">
        <title>Genetic determinants of endophytism in the Arabidopsis root mycobiome.</title>
        <authorList>
            <person name="Mesny F."/>
            <person name="Miyauchi S."/>
            <person name="Thiergart T."/>
            <person name="Pickel B."/>
            <person name="Atanasova L."/>
            <person name="Karlsson M."/>
            <person name="Huettel B."/>
            <person name="Barry K.W."/>
            <person name="Haridas S."/>
            <person name="Chen C."/>
            <person name="Bauer D."/>
            <person name="Andreopoulos W."/>
            <person name="Pangilinan J."/>
            <person name="LaButti K."/>
            <person name="Riley R."/>
            <person name="Lipzen A."/>
            <person name="Clum A."/>
            <person name="Drula E."/>
            <person name="Henrissat B."/>
            <person name="Kohler A."/>
            <person name="Grigoriev I.V."/>
            <person name="Martin F.M."/>
            <person name="Hacquard S."/>
        </authorList>
    </citation>
    <scope>NUCLEOTIDE SEQUENCE</scope>
    <source>
        <strain evidence="4">MPI-CAGE-CH-0230</strain>
    </source>
</reference>
<feature type="compositionally biased region" description="Polar residues" evidence="1">
    <location>
        <begin position="875"/>
        <end position="890"/>
    </location>
</feature>
<feature type="compositionally biased region" description="Pro residues" evidence="1">
    <location>
        <begin position="76"/>
        <end position="93"/>
    </location>
</feature>
<evidence type="ECO:0000259" key="2">
    <source>
        <dbReference type="PROSITE" id="PS50234"/>
    </source>
</evidence>
<evidence type="ECO:0000256" key="1">
    <source>
        <dbReference type="SAM" id="MobiDB-lite"/>
    </source>
</evidence>
<feature type="compositionally biased region" description="Basic and acidic residues" evidence="1">
    <location>
        <begin position="906"/>
        <end position="920"/>
    </location>
</feature>
<dbReference type="SMART" id="SM00327">
    <property type="entry name" value="VWA"/>
    <property type="match status" value="1"/>
</dbReference>
<dbReference type="PROSITE" id="PS51468">
    <property type="entry name" value="VIT"/>
    <property type="match status" value="1"/>
</dbReference>
<feature type="domain" description="VIT" evidence="3">
    <location>
        <begin position="86"/>
        <end position="216"/>
    </location>
</feature>
<dbReference type="PANTHER" id="PTHR45737">
    <property type="entry name" value="VON WILLEBRAND FACTOR A DOMAIN-CONTAINING PROTEIN 5A"/>
    <property type="match status" value="1"/>
</dbReference>
<evidence type="ECO:0000313" key="5">
    <source>
        <dbReference type="Proteomes" id="UP000756346"/>
    </source>
</evidence>
<dbReference type="RefSeq" id="XP_046014550.1">
    <property type="nucleotide sequence ID" value="XM_046158644.1"/>
</dbReference>
<feature type="domain" description="VWFA" evidence="2">
    <location>
        <begin position="387"/>
        <end position="577"/>
    </location>
</feature>
<dbReference type="AlphaFoldDB" id="A0A9P9BSG9"/>
<dbReference type="EMBL" id="JAGTJQ010000004">
    <property type="protein sequence ID" value="KAH7033718.1"/>
    <property type="molecule type" value="Genomic_DNA"/>
</dbReference>
<feature type="region of interest" description="Disordered" evidence="1">
    <location>
        <begin position="795"/>
        <end position="824"/>
    </location>
</feature>
<evidence type="ECO:0000313" key="4">
    <source>
        <dbReference type="EMBL" id="KAH7033718.1"/>
    </source>
</evidence>
<protein>
    <submittedName>
        <fullName evidence="4">von Willebrand factor type A domain-containing protein</fullName>
    </submittedName>
</protein>
<dbReference type="GeneID" id="70188190"/>
<dbReference type="SUPFAM" id="SSF53300">
    <property type="entry name" value="vWA-like"/>
    <property type="match status" value="1"/>
</dbReference>
<sequence>MLHSSRRRRHLYGTGVEQVFQFGIQWDHREPLPLELADHSPAGRHEDKGLTRNVFPAVTAYAASAWPTRELASPAPVSPGPPRGPVPTSPIPSAPQTRHLAPLLVSVKGQVIQDLALVTVSQTFENQTEGVIPEARYTFPLPDTCTVTGFSCRIGASKTLRAKVKPKAEARHVFDKAKQDDRFAGLLEEQATEIFTAFLGNVPSHTRVKTEISYTVALKTVFSAERTAHRFLLPTDIAPRYGAPPTAELGSGTSGGRGHESERFTLDLEVLDAQNTTITSSTHVIKVELHQDTESAQSLEELAGGSGSLDTSERSSKGIARIKLRDGATFCDVDLKIDIFRTPVLESAQPRAWLEKHPTLSDQYAMMIDLPRPDLAALNSAPARQGEVIFLADRSGSMEDKIDSLRLALRFFLKGIPASGWTFNIWSFGTTSRSMWPQSRVYDAQSLAEALDYLDRGFEADLGGTELLPALEQVVASRSTADRTRPCEVIIITDGEVWRLQDTLDYVEHVRRSTQHTMRFFALGIGQHVSAALVNGIAHCGGGYAEIIPQARDGHVWQDQAVTMLKTALSAPSRQKLLVEMNGIDCNAQAQSPQDLTVSSSPFETQRVFMLFTSTSGTAGIENIKVTLQLESDASQRHILTIPTTSAPTEPGSLHTLAARACLADHKTSVAPSTRSTSFPTMTAEGLAIRFSLLSKWTSLVLEAEKPDRPGAVVALSAFNGDGAPVDAAEEGPASSECTLFAARGLATRPPRPVNRGLNRTFWSHDVDILKSSDCRYLDSSDLFGLSNSIPDDDASGNYPDLQLSVASHKPPRGRSLPSPLPDGLNVLDAPLPAKFDLADERHLMSLTHSNGEDTDDEAETTQETLSMMMRHTPEQNLQQQSAQRASTPSPGEPAKTLERPSGQWKSRDARASRLEDSRRLFSGTTHPGTYGAPVNDHTASIPPPCASSRVFEYLSRARPASFSPASSWLRGRESDSTAAMAPAQPSNSLESYGSDIVVGRTRPSDGSRVIPLIMAMQNFDGSFRPEVVIHLGKGAEDAGAELEAYVLAECAKSVEPAAAGAVSMSREEARQLAASVDARRSGKGLCT</sequence>
<keyword evidence="5" id="KW-1185">Reference proteome</keyword>
<dbReference type="InterPro" id="IPR002035">
    <property type="entry name" value="VWF_A"/>
</dbReference>
<proteinExistence type="predicted"/>
<dbReference type="Pfam" id="PF13768">
    <property type="entry name" value="VWA_3"/>
    <property type="match status" value="1"/>
</dbReference>
<dbReference type="PROSITE" id="PS50234">
    <property type="entry name" value="VWFA"/>
    <property type="match status" value="1"/>
</dbReference>
<dbReference type="InterPro" id="IPR036465">
    <property type="entry name" value="vWFA_dom_sf"/>
</dbReference>
<dbReference type="Gene3D" id="3.40.50.410">
    <property type="entry name" value="von Willebrand factor, type A domain"/>
    <property type="match status" value="1"/>
</dbReference>
<accession>A0A9P9BSG9</accession>
<dbReference type="Pfam" id="PF08487">
    <property type="entry name" value="VIT"/>
    <property type="match status" value="1"/>
</dbReference>
<feature type="region of interest" description="Disordered" evidence="1">
    <location>
        <begin position="874"/>
        <end position="942"/>
    </location>
</feature>
<feature type="region of interest" description="Disordered" evidence="1">
    <location>
        <begin position="72"/>
        <end position="95"/>
    </location>
</feature>
<dbReference type="Proteomes" id="UP000756346">
    <property type="component" value="Unassembled WGS sequence"/>
</dbReference>
<name>A0A9P9BSG9_9PEZI</name>
<dbReference type="SMART" id="SM00609">
    <property type="entry name" value="VIT"/>
    <property type="match status" value="1"/>
</dbReference>
<comment type="caution">
    <text evidence="4">The sequence shown here is derived from an EMBL/GenBank/DDBJ whole genome shotgun (WGS) entry which is preliminary data.</text>
</comment>